<dbReference type="GO" id="GO:0017038">
    <property type="term" value="P:protein import"/>
    <property type="evidence" value="ECO:0007669"/>
    <property type="project" value="InterPro"/>
</dbReference>
<dbReference type="GO" id="GO:0008564">
    <property type="term" value="F:protein-exporting ATPase activity"/>
    <property type="evidence" value="ECO:0007669"/>
    <property type="project" value="UniProtKB-EC"/>
</dbReference>
<dbReference type="NCBIfam" id="TIGR00963">
    <property type="entry name" value="secA"/>
    <property type="match status" value="1"/>
</dbReference>
<evidence type="ECO:0000256" key="13">
    <source>
        <dbReference type="ARBA" id="ARBA00023010"/>
    </source>
</evidence>
<sequence>MSIANKAFDKLFGSTSERFIKSVGPTVAAINAFEADFEKLTPGQLKDKTVQLKNQITAGKTVDDILPEAFALVREASKRTIKMRHFDVQLIGGMAMHAGRIAEMKTGEGKTLVATLPLYLNALSGKGVHLVTVNDYLSRRDCGWMAPVYDALGLTVGVIVHDGAFVFDSEYIDEQHDDERLQRLKPVTRKEAYAADITYGTNNEFGFDYLRDNMAQTIEQMAQRELSYAIVDEVDSILIDEARTPLIISAPDMESTDKYRQFSRLVVKLEENKDYNVDEKMRAATLTEAGITKMEQLLGVENIYTDRGISDVHHIEQALRAHALFKRDRDYVVREGEVIIVDEFTGRLMFGRRYSEGLHQAIEAKEGVEVQRESRTLATITFQNYFRLYKKLAGMTGTAETEAEEFDKIYGLQVTVIPTNQPMVRDDRSDRIYKNESGKFSAVVEAVKQCNEAGQPVLIGTISIERNELLAQMLQSAGIEAKVLNAKQHESEASVIAQAGRIGSVTVATNMAGRGVDIKLGGDPVDPDQERRVKELGGLFVIGTERHESRRIDNQLRGRSGRQGDPGATQFYVSMDDDLMRIFGAGRIKGMMETLKVPDDMPIENRIISRSLETAQKKVEGHNFDIRKHIVEYDDVLNKHRETIYRKRFEILSNDTLTDAILSEVREEIEEVVLVHTADENERVWDIEEIYEVVATIFSVPKDLRLKLEDIQETAGDAAEDKTARGKLIGYLFKLAVEQYQKITNEVNKALGKDDGMAHIERGILLRSIDTLWIEHLEAMGHLRTGIGLRAYGQRDPLIEYKKEAYRMFKELLAIIRKQVVYSIFKVGVATQLSPSEMQRAQAGMQFSAPSKTMSEGQSSIARSVAQIGGEQQKTAMAKEVEKRDSTPLVENEQTHFQGQKVGRNDPCPCGSGKKFKKCHGA</sequence>
<dbReference type="SUPFAM" id="SSF81886">
    <property type="entry name" value="Helical scaffold and wing domains of SecA"/>
    <property type="match status" value="1"/>
</dbReference>
<dbReference type="Gene3D" id="1.10.3060.10">
    <property type="entry name" value="Helical scaffold and wing domains of SecA"/>
    <property type="match status" value="1"/>
</dbReference>
<feature type="binding site" evidence="15">
    <location>
        <position position="89"/>
    </location>
    <ligand>
        <name>ATP</name>
        <dbReference type="ChEBI" id="CHEBI:30616"/>
    </ligand>
</feature>
<comment type="subcellular location">
    <subcellularLocation>
        <location evidence="15">Cell membrane</location>
        <topology evidence="15">Peripheral membrane protein</topology>
        <orientation evidence="15">Cytoplasmic side</orientation>
    </subcellularLocation>
    <subcellularLocation>
        <location evidence="15">Cytoplasm</location>
    </subcellularLocation>
    <subcellularLocation>
        <location evidence="2">Membrane</location>
        <topology evidence="2">Peripheral membrane protein</topology>
    </subcellularLocation>
    <text evidence="15">Distribution is 50-50.</text>
</comment>
<evidence type="ECO:0000256" key="4">
    <source>
        <dbReference type="ARBA" id="ARBA00022448"/>
    </source>
</evidence>
<dbReference type="InterPro" id="IPR014018">
    <property type="entry name" value="SecA_motor_DEAD"/>
</dbReference>
<dbReference type="InterPro" id="IPR011116">
    <property type="entry name" value="SecA_Wing/Scaffold"/>
</dbReference>
<dbReference type="GO" id="GO:0046872">
    <property type="term" value="F:metal ion binding"/>
    <property type="evidence" value="ECO:0007669"/>
    <property type="project" value="UniProtKB-KW"/>
</dbReference>
<dbReference type="InterPro" id="IPR014001">
    <property type="entry name" value="Helicase_ATP-bd"/>
</dbReference>
<keyword evidence="13 15" id="KW-0811">Translocation</keyword>
<dbReference type="InterPro" id="IPR044722">
    <property type="entry name" value="SecA_SF2_C"/>
</dbReference>
<dbReference type="SUPFAM" id="SSF81767">
    <property type="entry name" value="Pre-protein crosslinking domain of SecA"/>
    <property type="match status" value="1"/>
</dbReference>
<organism evidence="21 22">
    <name type="scientific">Candidatus Buchananbacteria bacterium RIFCSPHIGHO2_01_FULL_47_11b</name>
    <dbReference type="NCBI Taxonomy" id="1797537"/>
    <lineage>
        <taxon>Bacteria</taxon>
        <taxon>Candidatus Buchananiibacteriota</taxon>
    </lineage>
</organism>
<evidence type="ECO:0000256" key="8">
    <source>
        <dbReference type="ARBA" id="ARBA00022741"/>
    </source>
</evidence>
<dbReference type="InterPro" id="IPR036670">
    <property type="entry name" value="SecA_X-link_sf"/>
</dbReference>
<comment type="similarity">
    <text evidence="3 15 16">Belongs to the SecA family.</text>
</comment>
<keyword evidence="10 15" id="KW-0067">ATP-binding</keyword>
<comment type="catalytic activity">
    <reaction evidence="15">
        <text>ATP + H2O + cellular proteinSide 1 = ADP + phosphate + cellular proteinSide 2.</text>
        <dbReference type="EC" id="7.4.2.8"/>
    </reaction>
</comment>
<evidence type="ECO:0000256" key="10">
    <source>
        <dbReference type="ARBA" id="ARBA00022840"/>
    </source>
</evidence>
<dbReference type="InterPro" id="IPR000185">
    <property type="entry name" value="SecA"/>
</dbReference>
<feature type="domain" description="Helicase ATP-binding" evidence="18">
    <location>
        <begin position="91"/>
        <end position="270"/>
    </location>
</feature>
<dbReference type="InterPro" id="IPR011115">
    <property type="entry name" value="SecA_DEAD"/>
</dbReference>
<keyword evidence="6 15" id="KW-0963">Cytoplasm</keyword>
<evidence type="ECO:0000256" key="1">
    <source>
        <dbReference type="ARBA" id="ARBA00001947"/>
    </source>
</evidence>
<keyword evidence="4 15" id="KW-0813">Transport</keyword>
<dbReference type="AlphaFoldDB" id="A0A1G1Y604"/>
<evidence type="ECO:0000256" key="9">
    <source>
        <dbReference type="ARBA" id="ARBA00022833"/>
    </source>
</evidence>
<dbReference type="NCBIfam" id="NF009538">
    <property type="entry name" value="PRK12904.1"/>
    <property type="match status" value="1"/>
</dbReference>
<evidence type="ECO:0000256" key="2">
    <source>
        <dbReference type="ARBA" id="ARBA00004170"/>
    </source>
</evidence>
<evidence type="ECO:0000256" key="12">
    <source>
        <dbReference type="ARBA" id="ARBA00022967"/>
    </source>
</evidence>
<dbReference type="SUPFAM" id="SSF52540">
    <property type="entry name" value="P-loop containing nucleoside triphosphate hydrolases"/>
    <property type="match status" value="2"/>
</dbReference>
<accession>A0A1G1Y604</accession>
<evidence type="ECO:0000256" key="16">
    <source>
        <dbReference type="RuleBase" id="RU003874"/>
    </source>
</evidence>
<dbReference type="PROSITE" id="PS01312">
    <property type="entry name" value="SECA"/>
    <property type="match status" value="1"/>
</dbReference>
<evidence type="ECO:0000256" key="3">
    <source>
        <dbReference type="ARBA" id="ARBA00007650"/>
    </source>
</evidence>
<dbReference type="InterPro" id="IPR011130">
    <property type="entry name" value="SecA_preprotein_X-link_dom"/>
</dbReference>
<dbReference type="NCBIfam" id="NF006630">
    <property type="entry name" value="PRK09200.1"/>
    <property type="match status" value="1"/>
</dbReference>
<dbReference type="Pfam" id="PF07516">
    <property type="entry name" value="SecA_SW"/>
    <property type="match status" value="1"/>
</dbReference>
<comment type="subunit">
    <text evidence="15">Monomer and homodimer. Part of the essential Sec protein translocation apparatus which comprises SecA, SecYEG and auxiliary proteins SecDF. Other proteins may also be involved.</text>
</comment>
<name>A0A1G1Y604_9BACT</name>
<evidence type="ECO:0000256" key="15">
    <source>
        <dbReference type="HAMAP-Rule" id="MF_01382"/>
    </source>
</evidence>
<evidence type="ECO:0000259" key="19">
    <source>
        <dbReference type="PROSITE" id="PS51194"/>
    </source>
</evidence>
<evidence type="ECO:0000313" key="21">
    <source>
        <dbReference type="EMBL" id="OGY47614.1"/>
    </source>
</evidence>
<comment type="function">
    <text evidence="15">Part of the Sec protein translocase complex. Interacts with the SecYEG preprotein conducting channel. Has a central role in coupling the hydrolysis of ATP to the transfer of proteins into and across the cell membrane, serving as an ATP-driven molecular motor driving the stepwise translocation of polypeptide chains across the membrane.</text>
</comment>
<dbReference type="GO" id="GO:0006605">
    <property type="term" value="P:protein targeting"/>
    <property type="evidence" value="ECO:0007669"/>
    <property type="project" value="UniProtKB-UniRule"/>
</dbReference>
<feature type="binding site" evidence="15">
    <location>
        <begin position="107"/>
        <end position="111"/>
    </location>
    <ligand>
        <name>ATP</name>
        <dbReference type="ChEBI" id="CHEBI:30616"/>
    </ligand>
</feature>
<dbReference type="PANTHER" id="PTHR30612:SF0">
    <property type="entry name" value="CHLOROPLAST PROTEIN-TRANSPORTING ATPASE"/>
    <property type="match status" value="1"/>
</dbReference>
<dbReference type="Pfam" id="PF07517">
    <property type="entry name" value="SecA_DEAD"/>
    <property type="match status" value="1"/>
</dbReference>
<dbReference type="EMBL" id="MHIG01000011">
    <property type="protein sequence ID" value="OGY47614.1"/>
    <property type="molecule type" value="Genomic_DNA"/>
</dbReference>
<dbReference type="PANTHER" id="PTHR30612">
    <property type="entry name" value="SECA INNER MEMBRANE COMPONENT OF SEC PROTEIN SECRETION SYSTEM"/>
    <property type="match status" value="1"/>
</dbReference>
<keyword evidence="5 15" id="KW-1003">Cell membrane</keyword>
<keyword evidence="11 15" id="KW-0653">Protein transport</keyword>
<keyword evidence="9" id="KW-0862">Zinc</keyword>
<comment type="cofactor">
    <cofactor evidence="1">
        <name>Zn(2+)</name>
        <dbReference type="ChEBI" id="CHEBI:29105"/>
    </cofactor>
</comment>
<dbReference type="HAMAP" id="MF_01382">
    <property type="entry name" value="SecA"/>
    <property type="match status" value="1"/>
</dbReference>
<dbReference type="GO" id="GO:0043952">
    <property type="term" value="P:protein transport by the Sec complex"/>
    <property type="evidence" value="ECO:0007669"/>
    <property type="project" value="TreeGrafter"/>
</dbReference>
<dbReference type="PROSITE" id="PS51196">
    <property type="entry name" value="SECA_MOTOR_DEAD"/>
    <property type="match status" value="1"/>
</dbReference>
<feature type="binding site" evidence="15">
    <location>
        <position position="517"/>
    </location>
    <ligand>
        <name>ATP</name>
        <dbReference type="ChEBI" id="CHEBI:30616"/>
    </ligand>
</feature>
<proteinExistence type="inferred from homology"/>
<dbReference type="CDD" id="cd17928">
    <property type="entry name" value="DEXDc_SecA"/>
    <property type="match status" value="1"/>
</dbReference>
<dbReference type="GO" id="GO:0065002">
    <property type="term" value="P:intracellular protein transmembrane transport"/>
    <property type="evidence" value="ECO:0007669"/>
    <property type="project" value="UniProtKB-UniRule"/>
</dbReference>
<dbReference type="GO" id="GO:0005829">
    <property type="term" value="C:cytosol"/>
    <property type="evidence" value="ECO:0007669"/>
    <property type="project" value="TreeGrafter"/>
</dbReference>
<dbReference type="Pfam" id="PF02810">
    <property type="entry name" value="SEC-C"/>
    <property type="match status" value="1"/>
</dbReference>
<evidence type="ECO:0000256" key="17">
    <source>
        <dbReference type="SAM" id="MobiDB-lite"/>
    </source>
</evidence>
<protein>
    <recommendedName>
        <fullName evidence="15 16">Protein translocase subunit SecA</fullName>
        <ecNumber evidence="15">7.4.2.8</ecNumber>
    </recommendedName>
</protein>
<keyword evidence="14 15" id="KW-0472">Membrane</keyword>
<evidence type="ECO:0000256" key="7">
    <source>
        <dbReference type="ARBA" id="ARBA00022723"/>
    </source>
</evidence>
<dbReference type="GO" id="GO:0005524">
    <property type="term" value="F:ATP binding"/>
    <property type="evidence" value="ECO:0007669"/>
    <property type="project" value="UniProtKB-UniRule"/>
</dbReference>
<keyword evidence="7" id="KW-0479">Metal-binding</keyword>
<dbReference type="Gene3D" id="3.90.1440.10">
    <property type="entry name" value="SecA, preprotein cross-linking domain"/>
    <property type="match status" value="1"/>
</dbReference>
<dbReference type="InterPro" id="IPR004027">
    <property type="entry name" value="SEC_C_motif"/>
</dbReference>
<dbReference type="PROSITE" id="PS51192">
    <property type="entry name" value="HELICASE_ATP_BIND_1"/>
    <property type="match status" value="1"/>
</dbReference>
<dbReference type="SMART" id="SM00958">
    <property type="entry name" value="SecA_PP_bind"/>
    <property type="match status" value="1"/>
</dbReference>
<dbReference type="SMART" id="SM00957">
    <property type="entry name" value="SecA_DEAD"/>
    <property type="match status" value="1"/>
</dbReference>
<evidence type="ECO:0000259" key="18">
    <source>
        <dbReference type="PROSITE" id="PS51192"/>
    </source>
</evidence>
<feature type="domain" description="Helicase C-terminal" evidence="19">
    <location>
        <begin position="442"/>
        <end position="630"/>
    </location>
</feature>
<dbReference type="Pfam" id="PF01043">
    <property type="entry name" value="SecA_PP_bind"/>
    <property type="match status" value="1"/>
</dbReference>
<dbReference type="InterPro" id="IPR036266">
    <property type="entry name" value="SecA_Wing/Scaffold_sf"/>
</dbReference>
<dbReference type="FunFam" id="3.40.50.300:FF:000429">
    <property type="entry name" value="Preprotein translocase subunit SecA"/>
    <property type="match status" value="1"/>
</dbReference>
<gene>
    <name evidence="15" type="primary">secA</name>
    <name evidence="21" type="ORF">A2840_01165</name>
</gene>
<keyword evidence="12 15" id="KW-1278">Translocase</keyword>
<dbReference type="InterPro" id="IPR001650">
    <property type="entry name" value="Helicase_C-like"/>
</dbReference>
<dbReference type="GO" id="GO:0031522">
    <property type="term" value="C:cell envelope Sec protein transport complex"/>
    <property type="evidence" value="ECO:0007669"/>
    <property type="project" value="TreeGrafter"/>
</dbReference>
<dbReference type="EC" id="7.4.2.8" evidence="15"/>
<dbReference type="Proteomes" id="UP000178385">
    <property type="component" value="Unassembled WGS sequence"/>
</dbReference>
<dbReference type="PROSITE" id="PS51194">
    <property type="entry name" value="HELICASE_CTER"/>
    <property type="match status" value="1"/>
</dbReference>
<reference evidence="21 22" key="1">
    <citation type="journal article" date="2016" name="Nat. Commun.">
        <title>Thousands of microbial genomes shed light on interconnected biogeochemical processes in an aquifer system.</title>
        <authorList>
            <person name="Anantharaman K."/>
            <person name="Brown C.T."/>
            <person name="Hug L.A."/>
            <person name="Sharon I."/>
            <person name="Castelle C.J."/>
            <person name="Probst A.J."/>
            <person name="Thomas B.C."/>
            <person name="Singh A."/>
            <person name="Wilkins M.J."/>
            <person name="Karaoz U."/>
            <person name="Brodie E.L."/>
            <person name="Williams K.H."/>
            <person name="Hubbard S.S."/>
            <person name="Banfield J.F."/>
        </authorList>
    </citation>
    <scope>NUCLEOTIDE SEQUENCE [LARGE SCALE GENOMIC DNA]</scope>
</reference>
<evidence type="ECO:0000256" key="11">
    <source>
        <dbReference type="ARBA" id="ARBA00022927"/>
    </source>
</evidence>
<dbReference type="CDD" id="cd18803">
    <property type="entry name" value="SF2_C_secA"/>
    <property type="match status" value="1"/>
</dbReference>
<comment type="caution">
    <text evidence="21">The sequence shown here is derived from an EMBL/GenBank/DDBJ whole genome shotgun (WGS) entry which is preliminary data.</text>
</comment>
<dbReference type="InterPro" id="IPR020937">
    <property type="entry name" value="SecA_CS"/>
</dbReference>
<dbReference type="InterPro" id="IPR027417">
    <property type="entry name" value="P-loop_NTPase"/>
</dbReference>
<evidence type="ECO:0000313" key="22">
    <source>
        <dbReference type="Proteomes" id="UP000178385"/>
    </source>
</evidence>
<dbReference type="GO" id="GO:0005886">
    <property type="term" value="C:plasma membrane"/>
    <property type="evidence" value="ECO:0007669"/>
    <property type="project" value="UniProtKB-SubCell"/>
</dbReference>
<dbReference type="PRINTS" id="PR00906">
    <property type="entry name" value="SECA"/>
</dbReference>
<evidence type="ECO:0000259" key="20">
    <source>
        <dbReference type="PROSITE" id="PS51196"/>
    </source>
</evidence>
<dbReference type="Pfam" id="PF21090">
    <property type="entry name" value="P-loop_SecA"/>
    <property type="match status" value="2"/>
</dbReference>
<keyword evidence="8 15" id="KW-0547">Nucleotide-binding</keyword>
<evidence type="ECO:0000256" key="14">
    <source>
        <dbReference type="ARBA" id="ARBA00023136"/>
    </source>
</evidence>
<feature type="region of interest" description="Disordered" evidence="17">
    <location>
        <begin position="879"/>
        <end position="914"/>
    </location>
</feature>
<evidence type="ECO:0000256" key="5">
    <source>
        <dbReference type="ARBA" id="ARBA00022475"/>
    </source>
</evidence>
<feature type="domain" description="SecA family profile" evidence="20">
    <location>
        <begin position="5"/>
        <end position="604"/>
    </location>
</feature>
<dbReference type="FunFam" id="3.90.1440.10:FF:000002">
    <property type="entry name" value="Protein translocase subunit SecA"/>
    <property type="match status" value="1"/>
</dbReference>
<dbReference type="Gene3D" id="3.40.50.300">
    <property type="entry name" value="P-loop containing nucleotide triphosphate hydrolases"/>
    <property type="match status" value="2"/>
</dbReference>
<evidence type="ECO:0000256" key="6">
    <source>
        <dbReference type="ARBA" id="ARBA00022490"/>
    </source>
</evidence>